<sequence>MAMGDVIPYFGNPTILSKNRRIFAQKYWCDRHDRARA</sequence>
<reference evidence="1" key="1">
    <citation type="submission" date="2022-01" db="EMBL/GenBank/DDBJ databases">
        <authorList>
            <person name="Lagorce A."/>
        </authorList>
    </citation>
    <scope>NUCLEOTIDE SEQUENCE</scope>
    <source>
        <strain evidence="1">Th15_F1_D04</strain>
    </source>
</reference>
<evidence type="ECO:0000313" key="2">
    <source>
        <dbReference type="Proteomes" id="UP001295420"/>
    </source>
</evidence>
<accession>A0AAU9PXD7</accession>
<proteinExistence type="predicted"/>
<dbReference type="AlphaFoldDB" id="A0AAU9PXD7"/>
<gene>
    <name evidence="1" type="ORF">THF1D04_10259</name>
</gene>
<comment type="caution">
    <text evidence="1">The sequence shown here is derived from an EMBL/GenBank/DDBJ whole genome shotgun (WGS) entry which is preliminary data.</text>
</comment>
<protein>
    <submittedName>
        <fullName evidence="1">Uncharacterized protein</fullName>
    </submittedName>
</protein>
<dbReference type="EMBL" id="CAKMTQ010000001">
    <property type="protein sequence ID" value="CAH1520547.1"/>
    <property type="molecule type" value="Genomic_DNA"/>
</dbReference>
<organism evidence="1 2">
    <name type="scientific">Vibrio owensii</name>
    <dbReference type="NCBI Taxonomy" id="696485"/>
    <lineage>
        <taxon>Bacteria</taxon>
        <taxon>Pseudomonadati</taxon>
        <taxon>Pseudomonadota</taxon>
        <taxon>Gammaproteobacteria</taxon>
        <taxon>Vibrionales</taxon>
        <taxon>Vibrionaceae</taxon>
        <taxon>Vibrio</taxon>
    </lineage>
</organism>
<dbReference type="Proteomes" id="UP001295420">
    <property type="component" value="Unassembled WGS sequence"/>
</dbReference>
<name>A0AAU9PXD7_9VIBR</name>
<evidence type="ECO:0000313" key="1">
    <source>
        <dbReference type="EMBL" id="CAH1520547.1"/>
    </source>
</evidence>